<dbReference type="EMBL" id="BDSP01000247">
    <property type="protein sequence ID" value="GAX26518.1"/>
    <property type="molecule type" value="Genomic_DNA"/>
</dbReference>
<organism evidence="1 2">
    <name type="scientific">Fistulifera solaris</name>
    <name type="common">Oleaginous diatom</name>
    <dbReference type="NCBI Taxonomy" id="1519565"/>
    <lineage>
        <taxon>Eukaryota</taxon>
        <taxon>Sar</taxon>
        <taxon>Stramenopiles</taxon>
        <taxon>Ochrophyta</taxon>
        <taxon>Bacillariophyta</taxon>
        <taxon>Bacillariophyceae</taxon>
        <taxon>Bacillariophycidae</taxon>
        <taxon>Naviculales</taxon>
        <taxon>Naviculaceae</taxon>
        <taxon>Fistulifera</taxon>
    </lineage>
</organism>
<comment type="caution">
    <text evidence="1">The sequence shown here is derived from an EMBL/GenBank/DDBJ whole genome shotgun (WGS) entry which is preliminary data.</text>
</comment>
<keyword evidence="2" id="KW-1185">Reference proteome</keyword>
<dbReference type="AlphaFoldDB" id="A0A1Z5KKR2"/>
<evidence type="ECO:0000313" key="2">
    <source>
        <dbReference type="Proteomes" id="UP000198406"/>
    </source>
</evidence>
<protein>
    <submittedName>
        <fullName evidence="1">Uncharacterized protein</fullName>
    </submittedName>
</protein>
<name>A0A1Z5KKR2_FISSO</name>
<evidence type="ECO:0000313" key="1">
    <source>
        <dbReference type="EMBL" id="GAX26518.1"/>
    </source>
</evidence>
<gene>
    <name evidence="1" type="ORF">FisN_23Lh045</name>
</gene>
<accession>A0A1Z5KKR2</accession>
<sequence>MAAVRVQSTQSREPHRICELQMECIDAADTMHNLILPWAMGTFEAQTAWDINREAACKPVWFLEGSILEDLRNNLRRMAISLVGIHARSSGTNVDRQLQTGVVSSSPLVPKVEVDDVALHFRCGDILEKTPHLNYGYARFAALADLISDAASSIGIVIQDFQDEKSRCAIVVDALQLYLQKRFPQARVNVRGPPSESIALQYARFILAQQVLTAGTYLT</sequence>
<dbReference type="Proteomes" id="UP000198406">
    <property type="component" value="Unassembled WGS sequence"/>
</dbReference>
<proteinExistence type="predicted"/>
<dbReference type="OrthoDB" id="47615at2759"/>
<dbReference type="InParanoid" id="A0A1Z5KKR2"/>
<reference evidence="1 2" key="1">
    <citation type="journal article" date="2015" name="Plant Cell">
        <title>Oil accumulation by the oleaginous diatom Fistulifera solaris as revealed by the genome and transcriptome.</title>
        <authorList>
            <person name="Tanaka T."/>
            <person name="Maeda Y."/>
            <person name="Veluchamy A."/>
            <person name="Tanaka M."/>
            <person name="Abida H."/>
            <person name="Marechal E."/>
            <person name="Bowler C."/>
            <person name="Muto M."/>
            <person name="Sunaga Y."/>
            <person name="Tanaka M."/>
            <person name="Yoshino T."/>
            <person name="Taniguchi T."/>
            <person name="Fukuda Y."/>
            <person name="Nemoto M."/>
            <person name="Matsumoto M."/>
            <person name="Wong P.S."/>
            <person name="Aburatani S."/>
            <person name="Fujibuchi W."/>
        </authorList>
    </citation>
    <scope>NUCLEOTIDE SEQUENCE [LARGE SCALE GENOMIC DNA]</scope>
    <source>
        <strain evidence="1 2">JPCC DA0580</strain>
    </source>
</reference>